<evidence type="ECO:0000313" key="1">
    <source>
        <dbReference type="EMBL" id="CAB4218429.1"/>
    </source>
</evidence>
<protein>
    <submittedName>
        <fullName evidence="1">Uncharacterized protein</fullName>
    </submittedName>
</protein>
<dbReference type="EMBL" id="LR797471">
    <property type="protein sequence ID" value="CAB4218429.1"/>
    <property type="molecule type" value="Genomic_DNA"/>
</dbReference>
<organism evidence="1">
    <name type="scientific">uncultured Caudovirales phage</name>
    <dbReference type="NCBI Taxonomy" id="2100421"/>
    <lineage>
        <taxon>Viruses</taxon>
        <taxon>Duplodnaviria</taxon>
        <taxon>Heunggongvirae</taxon>
        <taxon>Uroviricota</taxon>
        <taxon>Caudoviricetes</taxon>
        <taxon>Peduoviridae</taxon>
        <taxon>Maltschvirus</taxon>
        <taxon>Maltschvirus maltsch</taxon>
    </lineage>
</organism>
<gene>
    <name evidence="1" type="ORF">UFOVP1610_29</name>
</gene>
<name>A0A6J5SSZ4_9CAUD</name>
<reference evidence="1" key="1">
    <citation type="submission" date="2020-05" db="EMBL/GenBank/DDBJ databases">
        <authorList>
            <person name="Chiriac C."/>
            <person name="Salcher M."/>
            <person name="Ghai R."/>
            <person name="Kavagutti S V."/>
        </authorList>
    </citation>
    <scope>NUCLEOTIDE SEQUENCE</scope>
</reference>
<accession>A0A6J5SSZ4</accession>
<sequence>MTKTKIDHARILNAYLSRMTLADLENISEASKRWTHAAMNYSNSQQLQAQAGFYAAVCNSVNNLIAHDLNHVELVIDEETGA</sequence>
<proteinExistence type="predicted"/>